<feature type="binding site" evidence="6">
    <location>
        <begin position="120"/>
        <end position="122"/>
    </location>
    <ligand>
        <name>substrate</name>
    </ligand>
</feature>
<organism evidence="7 8">
    <name type="scientific">Deinococcus piscis</name>
    <dbReference type="NCBI Taxonomy" id="394230"/>
    <lineage>
        <taxon>Bacteria</taxon>
        <taxon>Thermotogati</taxon>
        <taxon>Deinococcota</taxon>
        <taxon>Deinococci</taxon>
        <taxon>Deinococcales</taxon>
        <taxon>Deinococcaceae</taxon>
        <taxon>Deinococcus</taxon>
    </lineage>
</organism>
<keyword evidence="4 6" id="KW-0413">Isomerase</keyword>
<dbReference type="Gene3D" id="3.40.1650.10">
    <property type="entry name" value="RbsD-like domain"/>
    <property type="match status" value="1"/>
</dbReference>
<dbReference type="InterPro" id="IPR023064">
    <property type="entry name" value="D-ribose_pyranase"/>
</dbReference>
<comment type="function">
    <text evidence="6">Catalyzes the interconversion of beta-pyran and beta-furan forms of D-ribose.</text>
</comment>
<evidence type="ECO:0000256" key="4">
    <source>
        <dbReference type="ARBA" id="ARBA00023235"/>
    </source>
</evidence>
<dbReference type="PANTHER" id="PTHR37831">
    <property type="entry name" value="D-RIBOSE PYRANASE"/>
    <property type="match status" value="1"/>
</dbReference>
<dbReference type="InterPro" id="IPR023750">
    <property type="entry name" value="RbsD-like_sf"/>
</dbReference>
<comment type="caution">
    <text evidence="7">The sequence shown here is derived from an EMBL/GenBank/DDBJ whole genome shotgun (WGS) entry which is preliminary data.</text>
</comment>
<comment type="subcellular location">
    <subcellularLocation>
        <location evidence="6">Cytoplasm</location>
    </subcellularLocation>
</comment>
<dbReference type="NCBIfam" id="NF008761">
    <property type="entry name" value="PRK11797.1"/>
    <property type="match status" value="1"/>
</dbReference>
<evidence type="ECO:0000256" key="5">
    <source>
        <dbReference type="ARBA" id="ARBA00023277"/>
    </source>
</evidence>
<dbReference type="SUPFAM" id="SSF102546">
    <property type="entry name" value="RbsD-like"/>
    <property type="match status" value="1"/>
</dbReference>
<dbReference type="EC" id="5.4.99.62" evidence="2 6"/>
<protein>
    <recommendedName>
        <fullName evidence="2 6">D-ribose pyranase</fullName>
        <ecNumber evidence="2 6">5.4.99.62</ecNumber>
    </recommendedName>
</protein>
<feature type="active site" description="Proton donor" evidence="6">
    <location>
        <position position="20"/>
    </location>
</feature>
<dbReference type="EMBL" id="BNAL01000055">
    <property type="protein sequence ID" value="GHG11853.1"/>
    <property type="molecule type" value="Genomic_DNA"/>
</dbReference>
<dbReference type="HAMAP" id="MF_01661">
    <property type="entry name" value="D_rib_pyranase"/>
    <property type="match status" value="1"/>
</dbReference>
<accession>A0ABQ3KB04</accession>
<dbReference type="InterPro" id="IPR007721">
    <property type="entry name" value="RbsD_FucU"/>
</dbReference>
<comment type="pathway">
    <text evidence="6">Carbohydrate metabolism; D-ribose degradation; D-ribose 5-phosphate from beta-D-ribopyranose: step 1/2.</text>
</comment>
<keyword evidence="3 6" id="KW-0963">Cytoplasm</keyword>
<reference evidence="8" key="1">
    <citation type="journal article" date="2019" name="Int. J. Syst. Evol. Microbiol.">
        <title>The Global Catalogue of Microorganisms (GCM) 10K type strain sequencing project: providing services to taxonomists for standard genome sequencing and annotation.</title>
        <authorList>
            <consortium name="The Broad Institute Genomics Platform"/>
            <consortium name="The Broad Institute Genome Sequencing Center for Infectious Disease"/>
            <person name="Wu L."/>
            <person name="Ma J."/>
        </authorList>
    </citation>
    <scope>NUCLEOTIDE SEQUENCE [LARGE SCALE GENOMIC DNA]</scope>
    <source>
        <strain evidence="8">CGMCC 1.18439</strain>
    </source>
</reference>
<comment type="similarity">
    <text evidence="6">Belongs to the RbsD / FucU family. RbsD subfamily.</text>
</comment>
<evidence type="ECO:0000256" key="6">
    <source>
        <dbReference type="HAMAP-Rule" id="MF_01661"/>
    </source>
</evidence>
<dbReference type="Proteomes" id="UP000632154">
    <property type="component" value="Unassembled WGS sequence"/>
</dbReference>
<evidence type="ECO:0000313" key="7">
    <source>
        <dbReference type="EMBL" id="GHG11853.1"/>
    </source>
</evidence>
<evidence type="ECO:0000256" key="2">
    <source>
        <dbReference type="ARBA" id="ARBA00012862"/>
    </source>
</evidence>
<evidence type="ECO:0000256" key="1">
    <source>
        <dbReference type="ARBA" id="ARBA00000223"/>
    </source>
</evidence>
<dbReference type="Pfam" id="PF05025">
    <property type="entry name" value="RbsD_FucU"/>
    <property type="match status" value="1"/>
</dbReference>
<evidence type="ECO:0000256" key="3">
    <source>
        <dbReference type="ARBA" id="ARBA00022490"/>
    </source>
</evidence>
<name>A0ABQ3KB04_9DEIO</name>
<proteinExistence type="inferred from homology"/>
<dbReference type="PANTHER" id="PTHR37831:SF1">
    <property type="entry name" value="D-RIBOSE PYRANASE"/>
    <property type="match status" value="1"/>
</dbReference>
<comment type="catalytic activity">
    <reaction evidence="1 6">
        <text>beta-D-ribopyranose = beta-D-ribofuranose</text>
        <dbReference type="Rhea" id="RHEA:25432"/>
        <dbReference type="ChEBI" id="CHEBI:27476"/>
        <dbReference type="ChEBI" id="CHEBI:47002"/>
        <dbReference type="EC" id="5.4.99.62"/>
    </reaction>
</comment>
<evidence type="ECO:0000313" key="8">
    <source>
        <dbReference type="Proteomes" id="UP000632154"/>
    </source>
</evidence>
<feature type="binding site" evidence="6">
    <location>
        <position position="28"/>
    </location>
    <ligand>
        <name>substrate</name>
    </ligand>
</feature>
<feature type="binding site" evidence="6">
    <location>
        <position position="98"/>
    </location>
    <ligand>
        <name>substrate</name>
    </ligand>
</feature>
<gene>
    <name evidence="6 7" type="primary">rbsD</name>
    <name evidence="7" type="ORF">GCM10017783_25140</name>
</gene>
<keyword evidence="5 6" id="KW-0119">Carbohydrate metabolism</keyword>
<keyword evidence="8" id="KW-1185">Reference proteome</keyword>
<sequence>MKKSGLLNPELSALVAQAGHTQHIVLADAGLPIPPQVRCIDVSVSAGLPQLLPVLQAILGELVIEAVSVAQETRDLSPQWYSELQRTLPEVPVHELPHEALKEGLPQALAVIRTGETTPYANVILHCGVNF</sequence>
<comment type="subunit">
    <text evidence="6">Homodecamer.</text>
</comment>
<dbReference type="RefSeq" id="WP_189644103.1">
    <property type="nucleotide sequence ID" value="NZ_BNAL01000055.1"/>
</dbReference>